<sequence>MNRTTISILTLSLLTIIFWIGFQIYKITTNKELPTATAEQIEPLNPNLDTDILEKIIESTKSVTPK</sequence>
<evidence type="ECO:0000313" key="3">
    <source>
        <dbReference type="Proteomes" id="UP000178162"/>
    </source>
</evidence>
<reference evidence="2 3" key="1">
    <citation type="journal article" date="2016" name="Nat. Commun.">
        <title>Thousands of microbial genomes shed light on interconnected biogeochemical processes in an aquifer system.</title>
        <authorList>
            <person name="Anantharaman K."/>
            <person name="Brown C.T."/>
            <person name="Hug L.A."/>
            <person name="Sharon I."/>
            <person name="Castelle C.J."/>
            <person name="Probst A.J."/>
            <person name="Thomas B.C."/>
            <person name="Singh A."/>
            <person name="Wilkins M.J."/>
            <person name="Karaoz U."/>
            <person name="Brodie E.L."/>
            <person name="Williams K.H."/>
            <person name="Hubbard S.S."/>
            <person name="Banfield J.F."/>
        </authorList>
    </citation>
    <scope>NUCLEOTIDE SEQUENCE [LARGE SCALE GENOMIC DNA]</scope>
</reference>
<dbReference type="AlphaFoldDB" id="A0A1G1WFQ1"/>
<organism evidence="2 3">
    <name type="scientific">Candidatus Woykebacteria bacterium RBG_16_39_9b</name>
    <dbReference type="NCBI Taxonomy" id="1802595"/>
    <lineage>
        <taxon>Bacteria</taxon>
        <taxon>Candidatus Woykeibacteriota</taxon>
    </lineage>
</organism>
<evidence type="ECO:0000256" key="1">
    <source>
        <dbReference type="SAM" id="Phobius"/>
    </source>
</evidence>
<comment type="caution">
    <text evidence="2">The sequence shown here is derived from an EMBL/GenBank/DDBJ whole genome shotgun (WGS) entry which is preliminary data.</text>
</comment>
<accession>A0A1G1WFQ1</accession>
<dbReference type="EMBL" id="MHCR01000002">
    <property type="protein sequence ID" value="OGY26067.1"/>
    <property type="molecule type" value="Genomic_DNA"/>
</dbReference>
<gene>
    <name evidence="2" type="ORF">A2134_02910</name>
</gene>
<keyword evidence="1" id="KW-0812">Transmembrane</keyword>
<dbReference type="Proteomes" id="UP000178162">
    <property type="component" value="Unassembled WGS sequence"/>
</dbReference>
<evidence type="ECO:0000313" key="2">
    <source>
        <dbReference type="EMBL" id="OGY26067.1"/>
    </source>
</evidence>
<feature type="transmembrane region" description="Helical" evidence="1">
    <location>
        <begin position="6"/>
        <end position="25"/>
    </location>
</feature>
<keyword evidence="1" id="KW-1133">Transmembrane helix</keyword>
<name>A0A1G1WFQ1_9BACT</name>
<protein>
    <submittedName>
        <fullName evidence="2">Uncharacterized protein</fullName>
    </submittedName>
</protein>
<proteinExistence type="predicted"/>
<keyword evidence="1" id="KW-0472">Membrane</keyword>